<feature type="transmembrane region" description="Helical" evidence="1">
    <location>
        <begin position="7"/>
        <end position="28"/>
    </location>
</feature>
<dbReference type="AlphaFoldDB" id="A0AAP2DM59"/>
<name>A0AAP2DM59_9BACT</name>
<feature type="transmembrane region" description="Helical" evidence="1">
    <location>
        <begin position="120"/>
        <end position="138"/>
    </location>
</feature>
<dbReference type="EMBL" id="JAHESF010000018">
    <property type="protein sequence ID" value="MBT1698880.1"/>
    <property type="molecule type" value="Genomic_DNA"/>
</dbReference>
<evidence type="ECO:0000313" key="2">
    <source>
        <dbReference type="EMBL" id="MBT1698880.1"/>
    </source>
</evidence>
<dbReference type="NCBIfam" id="NF047765">
    <property type="entry name" value="LIC_13387_fam"/>
    <property type="match status" value="1"/>
</dbReference>
<feature type="transmembrane region" description="Helical" evidence="1">
    <location>
        <begin position="70"/>
        <end position="87"/>
    </location>
</feature>
<dbReference type="InterPro" id="IPR058068">
    <property type="entry name" value="LIC_13387-like"/>
</dbReference>
<sequence length="140" mass="15859">MIAAKLLWITGSLIMGTLGTIHMIYTFFSDKFLPRDGKLAERMDKVSPVLSEQLTMWKAWIGFNGSHSSGIMFIAIINCFLAINYFPLLQKSHFYFLLNIVTLAFYVFLAGKYWFAKPLIGASITLACYVVAYVLVVVNR</sequence>
<comment type="caution">
    <text evidence="2">The sequence shown here is derived from an EMBL/GenBank/DDBJ whole genome shotgun (WGS) entry which is preliminary data.</text>
</comment>
<evidence type="ECO:0000313" key="3">
    <source>
        <dbReference type="Proteomes" id="UP001319200"/>
    </source>
</evidence>
<evidence type="ECO:0000256" key="1">
    <source>
        <dbReference type="SAM" id="Phobius"/>
    </source>
</evidence>
<accession>A0AAP2DM59</accession>
<organism evidence="2 3">
    <name type="scientific">Chryseosolibacter histidini</name>
    <dbReference type="NCBI Taxonomy" id="2782349"/>
    <lineage>
        <taxon>Bacteria</taxon>
        <taxon>Pseudomonadati</taxon>
        <taxon>Bacteroidota</taxon>
        <taxon>Cytophagia</taxon>
        <taxon>Cytophagales</taxon>
        <taxon>Chryseotaleaceae</taxon>
        <taxon>Chryseosolibacter</taxon>
    </lineage>
</organism>
<dbReference type="Proteomes" id="UP001319200">
    <property type="component" value="Unassembled WGS sequence"/>
</dbReference>
<proteinExistence type="predicted"/>
<protein>
    <submittedName>
        <fullName evidence="2">Uncharacterized protein</fullName>
    </submittedName>
</protein>
<keyword evidence="1" id="KW-1133">Transmembrane helix</keyword>
<keyword evidence="1" id="KW-0472">Membrane</keyword>
<gene>
    <name evidence="2" type="ORF">KK083_18445</name>
</gene>
<dbReference type="RefSeq" id="WP_254165872.1">
    <property type="nucleotide sequence ID" value="NZ_JAHESF010000018.1"/>
</dbReference>
<keyword evidence="3" id="KW-1185">Reference proteome</keyword>
<feature type="transmembrane region" description="Helical" evidence="1">
    <location>
        <begin position="94"/>
        <end position="114"/>
    </location>
</feature>
<reference evidence="2 3" key="1">
    <citation type="submission" date="2021-05" db="EMBL/GenBank/DDBJ databases">
        <title>A Polyphasic approach of four new species of the genus Ohtaekwangia: Ohtaekwangia histidinii sp. nov., Ohtaekwangia cretensis sp. nov., Ohtaekwangia indiensis sp. nov., Ohtaekwangia reichenbachii sp. nov. from diverse environment.</title>
        <authorList>
            <person name="Octaviana S."/>
        </authorList>
    </citation>
    <scope>NUCLEOTIDE SEQUENCE [LARGE SCALE GENOMIC DNA]</scope>
    <source>
        <strain evidence="2 3">PWU4</strain>
    </source>
</reference>
<keyword evidence="1" id="KW-0812">Transmembrane</keyword>